<dbReference type="PANTHER" id="PTHR35524">
    <property type="entry name" value="ALPHA-ACETOLACTATE DECARBOXYLASE"/>
    <property type="match status" value="1"/>
</dbReference>
<evidence type="ECO:0000256" key="8">
    <source>
        <dbReference type="ARBA" id="ARBA00023239"/>
    </source>
</evidence>
<keyword evidence="6 9" id="KW-0210">Decarboxylase</keyword>
<dbReference type="InterPro" id="IPR005128">
    <property type="entry name" value="Acetolactate_a_deCO2ase"/>
</dbReference>
<dbReference type="SUPFAM" id="SSF117856">
    <property type="entry name" value="AF0104/ALDC/Ptd012-like"/>
    <property type="match status" value="1"/>
</dbReference>
<keyword evidence="7 9" id="KW-0005">Acetoin biosynthesis</keyword>
<dbReference type="Proteomes" id="UP001154255">
    <property type="component" value="Unassembled WGS sequence"/>
</dbReference>
<comment type="caution">
    <text evidence="11">The sequence shown here is derived from an EMBL/GenBank/DDBJ whole genome shotgun (WGS) entry which is preliminary data.</text>
</comment>
<evidence type="ECO:0000313" key="10">
    <source>
        <dbReference type="EMBL" id="CAI3924250.1"/>
    </source>
</evidence>
<sequence>MKKHIHQFSGINSLMAGVFEGLFPISEIKKHGDFGLGCSDGLAGEVIIDCCHFYEAKSDTPLRDMSDQEHMPFAQITTFNPDKIVNFTDINKSNLYNELAKYTLLDNVFVAVKIEGIFDKMQIRRPKNHNKAYKTALEVSQDQVVDHFENKEGSLIGFWTPEFFQNISVAGFHLHFINTEKTLGGHMMDFSISQGTLSYEVKQSLDIKLSDKESYLKQDLKIKDMDQIIKQVEN</sequence>
<name>A0A9W4TQ05_9PROT</name>
<dbReference type="GO" id="GO:0047605">
    <property type="term" value="F:acetolactate decarboxylase activity"/>
    <property type="evidence" value="ECO:0007669"/>
    <property type="project" value="UniProtKB-UniRule"/>
</dbReference>
<accession>A0A9W4TQ05</accession>
<dbReference type="EMBL" id="CAMXCM010000003">
    <property type="protein sequence ID" value="CAI3946491.1"/>
    <property type="molecule type" value="Genomic_DNA"/>
</dbReference>
<gene>
    <name evidence="10" type="ORF">R53529_LOCUS129</name>
    <name evidence="11" type="ORF">R53530_LOCUS1556</name>
</gene>
<dbReference type="GO" id="GO:0045151">
    <property type="term" value="P:acetoin biosynthetic process"/>
    <property type="evidence" value="ECO:0007669"/>
    <property type="project" value="UniProtKB-UniRule"/>
</dbReference>
<evidence type="ECO:0000256" key="3">
    <source>
        <dbReference type="ARBA" id="ARBA00007106"/>
    </source>
</evidence>
<keyword evidence="8 9" id="KW-0456">Lyase</keyword>
<dbReference type="AlphaFoldDB" id="A0A9W4TQ05"/>
<dbReference type="CDD" id="cd17299">
    <property type="entry name" value="acetolactate_decarboxylase"/>
    <property type="match status" value="1"/>
</dbReference>
<dbReference type="Pfam" id="PF03306">
    <property type="entry name" value="AAL_decarboxy"/>
    <property type="match status" value="1"/>
</dbReference>
<organism evidence="11 12">
    <name type="scientific">Commensalibacter communis</name>
    <dbReference type="NCBI Taxonomy" id="2972786"/>
    <lineage>
        <taxon>Bacteria</taxon>
        <taxon>Pseudomonadati</taxon>
        <taxon>Pseudomonadota</taxon>
        <taxon>Alphaproteobacteria</taxon>
        <taxon>Acetobacterales</taxon>
        <taxon>Acetobacteraceae</taxon>
    </lineage>
</organism>
<evidence type="ECO:0000256" key="4">
    <source>
        <dbReference type="ARBA" id="ARBA00013204"/>
    </source>
</evidence>
<dbReference type="PIRSF" id="PIRSF001332">
    <property type="entry name" value="Acetolac_decarb"/>
    <property type="match status" value="1"/>
</dbReference>
<comment type="similarity">
    <text evidence="3 9">Belongs to the alpha-acetolactate decarboxylase family.</text>
</comment>
<protein>
    <recommendedName>
        <fullName evidence="5 9">Alpha-acetolactate decarboxylase</fullName>
        <ecNumber evidence="4 9">4.1.1.5</ecNumber>
    </recommendedName>
</protein>
<dbReference type="EC" id="4.1.1.5" evidence="4 9"/>
<evidence type="ECO:0000313" key="12">
    <source>
        <dbReference type="Proteomes" id="UP001154255"/>
    </source>
</evidence>
<dbReference type="PANTHER" id="PTHR35524:SF1">
    <property type="entry name" value="ALPHA-ACETOLACTATE DECARBOXYLASE"/>
    <property type="match status" value="1"/>
</dbReference>
<dbReference type="EMBL" id="CAMXCS010000001">
    <property type="protein sequence ID" value="CAI3924250.1"/>
    <property type="molecule type" value="Genomic_DNA"/>
</dbReference>
<evidence type="ECO:0000313" key="11">
    <source>
        <dbReference type="EMBL" id="CAI3946491.1"/>
    </source>
</evidence>
<reference evidence="11" key="1">
    <citation type="submission" date="2022-10" db="EMBL/GenBank/DDBJ databases">
        <authorList>
            <person name="Botero Cardona J."/>
        </authorList>
    </citation>
    <scope>NUCLEOTIDE SEQUENCE</scope>
    <source>
        <strain evidence="11">LMG 31819</strain>
        <strain evidence="10">R-53529</strain>
    </source>
</reference>
<evidence type="ECO:0000256" key="6">
    <source>
        <dbReference type="ARBA" id="ARBA00022793"/>
    </source>
</evidence>
<dbReference type="NCBIfam" id="TIGR01252">
    <property type="entry name" value="acetolac_decarb"/>
    <property type="match status" value="1"/>
</dbReference>
<evidence type="ECO:0000256" key="5">
    <source>
        <dbReference type="ARBA" id="ARBA00020164"/>
    </source>
</evidence>
<dbReference type="Proteomes" id="UP001154259">
    <property type="component" value="Unassembled WGS sequence"/>
</dbReference>
<dbReference type="RefSeq" id="WP_271788587.1">
    <property type="nucleotide sequence ID" value="NZ_CAMXCM010000003.1"/>
</dbReference>
<dbReference type="Gene3D" id="3.30.1330.80">
    <property type="entry name" value="Hypothetical protein, similar to alpha- acetolactate decarboxylase, domain 2"/>
    <property type="match status" value="2"/>
</dbReference>
<evidence type="ECO:0000256" key="1">
    <source>
        <dbReference type="ARBA" id="ARBA00001784"/>
    </source>
</evidence>
<comment type="pathway">
    <text evidence="2 9">Polyol metabolism; (R,R)-butane-2,3-diol biosynthesis; (R,R)-butane-2,3-diol from pyruvate: step 2/3.</text>
</comment>
<evidence type="ECO:0000256" key="9">
    <source>
        <dbReference type="PIRNR" id="PIRNR001332"/>
    </source>
</evidence>
<comment type="catalytic activity">
    <reaction evidence="1 9">
        <text>(2S)-2-acetolactate + H(+) = (R)-acetoin + CO2</text>
        <dbReference type="Rhea" id="RHEA:21580"/>
        <dbReference type="ChEBI" id="CHEBI:15378"/>
        <dbReference type="ChEBI" id="CHEBI:15686"/>
        <dbReference type="ChEBI" id="CHEBI:16526"/>
        <dbReference type="ChEBI" id="CHEBI:58476"/>
        <dbReference type="EC" id="4.1.1.5"/>
    </reaction>
</comment>
<evidence type="ECO:0000313" key="13">
    <source>
        <dbReference type="Proteomes" id="UP001154259"/>
    </source>
</evidence>
<evidence type="ECO:0000256" key="2">
    <source>
        <dbReference type="ARBA" id="ARBA00005170"/>
    </source>
</evidence>
<proteinExistence type="inferred from homology"/>
<evidence type="ECO:0000256" key="7">
    <source>
        <dbReference type="ARBA" id="ARBA00023061"/>
    </source>
</evidence>
<keyword evidence="13" id="KW-1185">Reference proteome</keyword>